<reference evidence="1" key="1">
    <citation type="submission" date="2021-01" db="EMBL/GenBank/DDBJ databases">
        <title>Rhizobium sp. strain KVB221 16S ribosomal RNA gene Genome sequencing and assembly.</title>
        <authorList>
            <person name="Kang M."/>
        </authorList>
    </citation>
    <scope>NUCLEOTIDE SEQUENCE</scope>
    <source>
        <strain evidence="1">KVB221</strain>
    </source>
</reference>
<accession>A0A936YM29</accession>
<name>A0A936YM29_9HYPH</name>
<evidence type="ECO:0000313" key="2">
    <source>
        <dbReference type="Proteomes" id="UP000633219"/>
    </source>
</evidence>
<protein>
    <submittedName>
        <fullName evidence="1">Uncharacterized protein</fullName>
    </submittedName>
</protein>
<dbReference type="RefSeq" id="WP_201658393.1">
    <property type="nucleotide sequence ID" value="NZ_JAEQNC010000006.1"/>
</dbReference>
<sequence>MKAARNALQVVVTATSIAAAAMALPAIMLVAGASAQPVLALFPRPISIGALPPGVSILDWDGRVARLASVDAGQARALYQAGALMVLPYRQSGCMSLREK</sequence>
<dbReference type="Proteomes" id="UP000633219">
    <property type="component" value="Unassembled WGS sequence"/>
</dbReference>
<organism evidence="1 2">
    <name type="scientific">Rhizobium setariae</name>
    <dbReference type="NCBI Taxonomy" id="2801340"/>
    <lineage>
        <taxon>Bacteria</taxon>
        <taxon>Pseudomonadati</taxon>
        <taxon>Pseudomonadota</taxon>
        <taxon>Alphaproteobacteria</taxon>
        <taxon>Hyphomicrobiales</taxon>
        <taxon>Rhizobiaceae</taxon>
        <taxon>Rhizobium/Agrobacterium group</taxon>
        <taxon>Rhizobium</taxon>
    </lineage>
</organism>
<proteinExistence type="predicted"/>
<comment type="caution">
    <text evidence="1">The sequence shown here is derived from an EMBL/GenBank/DDBJ whole genome shotgun (WGS) entry which is preliminary data.</text>
</comment>
<dbReference type="AlphaFoldDB" id="A0A936YM29"/>
<evidence type="ECO:0000313" key="1">
    <source>
        <dbReference type="EMBL" id="MBL0372883.1"/>
    </source>
</evidence>
<keyword evidence="2" id="KW-1185">Reference proteome</keyword>
<dbReference type="EMBL" id="JAEQNC010000006">
    <property type="protein sequence ID" value="MBL0372883.1"/>
    <property type="molecule type" value="Genomic_DNA"/>
</dbReference>
<gene>
    <name evidence="1" type="ORF">JJB09_12685</name>
</gene>